<keyword evidence="4" id="KW-0732">Signal</keyword>
<keyword evidence="7" id="KW-1185">Reference proteome</keyword>
<feature type="chain" id="PRO_5041249887" description="MYND-type domain-containing protein" evidence="4">
    <location>
        <begin position="19"/>
        <end position="127"/>
    </location>
</feature>
<sequence length="127" mass="14696">MCVTGRLFLEFVLAFCNAHLHYPSQCPKTRFDLPMLCSGCESTCYCSAECEKTHWPEKCRSSIKAKDPSTRVLVATPVEHEYLDAMIEQDSMLMKEGRHHECIERLSICKSCGLANFYKTYYRARIR</sequence>
<dbReference type="SUPFAM" id="SSF144232">
    <property type="entry name" value="HIT/MYND zinc finger-like"/>
    <property type="match status" value="1"/>
</dbReference>
<dbReference type="GO" id="GO:0008270">
    <property type="term" value="F:zinc ion binding"/>
    <property type="evidence" value="ECO:0007669"/>
    <property type="project" value="UniProtKB-KW"/>
</dbReference>
<accession>A0AA38JU28</accession>
<keyword evidence="3" id="KW-0862">Zinc</keyword>
<gene>
    <name evidence="6" type="ORF">DFJ43DRAFT_1047795</name>
</gene>
<evidence type="ECO:0000256" key="1">
    <source>
        <dbReference type="ARBA" id="ARBA00022723"/>
    </source>
</evidence>
<evidence type="ECO:0000313" key="7">
    <source>
        <dbReference type="Proteomes" id="UP001176059"/>
    </source>
</evidence>
<comment type="caution">
    <text evidence="6">The sequence shown here is derived from an EMBL/GenBank/DDBJ whole genome shotgun (WGS) entry which is preliminary data.</text>
</comment>
<keyword evidence="2" id="KW-0863">Zinc-finger</keyword>
<evidence type="ECO:0000256" key="3">
    <source>
        <dbReference type="ARBA" id="ARBA00022833"/>
    </source>
</evidence>
<reference evidence="6" key="1">
    <citation type="submission" date="2022-08" db="EMBL/GenBank/DDBJ databases">
        <authorList>
            <consortium name="DOE Joint Genome Institute"/>
            <person name="Min B."/>
            <person name="Sierra-Patev S."/>
            <person name="Naranjo-Ortiz M."/>
            <person name="Looney B."/>
            <person name="Konkel Z."/>
            <person name="Slot J.C."/>
            <person name="Sakamoto Y."/>
            <person name="Steenwyk J.L."/>
            <person name="Rokas A."/>
            <person name="Carro J."/>
            <person name="Camarero S."/>
            <person name="Ferreira P."/>
            <person name="Molpeceres G."/>
            <person name="Ruiz-duenas F.J."/>
            <person name="Serrano A."/>
            <person name="Henrissat B."/>
            <person name="Drula E."/>
            <person name="Hughes K.W."/>
            <person name="Mata J.L."/>
            <person name="Ishikawa N.K."/>
            <person name="Vargas-Isla R."/>
            <person name="Ushijima S."/>
            <person name="Smith C.A."/>
            <person name="Ahrendt S."/>
            <person name="Andreopoulos W."/>
            <person name="He G."/>
            <person name="LaButti K."/>
            <person name="Lipzen A."/>
            <person name="Ng V."/>
            <person name="Riley R."/>
            <person name="Sandor L."/>
            <person name="Barry K."/>
            <person name="Martinez A.T."/>
            <person name="Xiao Y."/>
            <person name="Gibbons J.G."/>
            <person name="Terashima K."/>
            <person name="Hibbett D.S."/>
            <person name="Grigoriev I.V."/>
        </authorList>
    </citation>
    <scope>NUCLEOTIDE SEQUENCE</scope>
    <source>
        <strain evidence="6">ET3784</strain>
    </source>
</reference>
<feature type="domain" description="MYND-type" evidence="5">
    <location>
        <begin position="25"/>
        <end position="57"/>
    </location>
</feature>
<dbReference type="InterPro" id="IPR002893">
    <property type="entry name" value="Znf_MYND"/>
</dbReference>
<evidence type="ECO:0000256" key="2">
    <source>
        <dbReference type="ARBA" id="ARBA00022771"/>
    </source>
</evidence>
<dbReference type="Gene3D" id="6.10.140.2220">
    <property type="match status" value="1"/>
</dbReference>
<dbReference type="EMBL" id="JANVFO010000002">
    <property type="protein sequence ID" value="KAJ3737383.1"/>
    <property type="molecule type" value="Genomic_DNA"/>
</dbReference>
<evidence type="ECO:0000256" key="4">
    <source>
        <dbReference type="SAM" id="SignalP"/>
    </source>
</evidence>
<name>A0AA38JU28_9AGAR</name>
<organism evidence="6 7">
    <name type="scientific">Lentinula guzmanii</name>
    <dbReference type="NCBI Taxonomy" id="2804957"/>
    <lineage>
        <taxon>Eukaryota</taxon>
        <taxon>Fungi</taxon>
        <taxon>Dikarya</taxon>
        <taxon>Basidiomycota</taxon>
        <taxon>Agaricomycotina</taxon>
        <taxon>Agaricomycetes</taxon>
        <taxon>Agaricomycetidae</taxon>
        <taxon>Agaricales</taxon>
        <taxon>Marasmiineae</taxon>
        <taxon>Omphalotaceae</taxon>
        <taxon>Lentinula</taxon>
    </lineage>
</organism>
<evidence type="ECO:0000259" key="5">
    <source>
        <dbReference type="Pfam" id="PF01753"/>
    </source>
</evidence>
<dbReference type="AlphaFoldDB" id="A0AA38JU28"/>
<dbReference type="Proteomes" id="UP001176059">
    <property type="component" value="Unassembled WGS sequence"/>
</dbReference>
<feature type="signal peptide" evidence="4">
    <location>
        <begin position="1"/>
        <end position="18"/>
    </location>
</feature>
<keyword evidence="1" id="KW-0479">Metal-binding</keyword>
<proteinExistence type="predicted"/>
<protein>
    <recommendedName>
        <fullName evidence="5">MYND-type domain-containing protein</fullName>
    </recommendedName>
</protein>
<reference evidence="6" key="2">
    <citation type="journal article" date="2023" name="Proc. Natl. Acad. Sci. U.S.A.">
        <title>A global phylogenomic analysis of the shiitake genus Lentinula.</title>
        <authorList>
            <person name="Sierra-Patev S."/>
            <person name="Min B."/>
            <person name="Naranjo-Ortiz M."/>
            <person name="Looney B."/>
            <person name="Konkel Z."/>
            <person name="Slot J.C."/>
            <person name="Sakamoto Y."/>
            <person name="Steenwyk J.L."/>
            <person name="Rokas A."/>
            <person name="Carro J."/>
            <person name="Camarero S."/>
            <person name="Ferreira P."/>
            <person name="Molpeceres G."/>
            <person name="Ruiz-Duenas F.J."/>
            <person name="Serrano A."/>
            <person name="Henrissat B."/>
            <person name="Drula E."/>
            <person name="Hughes K.W."/>
            <person name="Mata J.L."/>
            <person name="Ishikawa N.K."/>
            <person name="Vargas-Isla R."/>
            <person name="Ushijima S."/>
            <person name="Smith C.A."/>
            <person name="Donoghue J."/>
            <person name="Ahrendt S."/>
            <person name="Andreopoulos W."/>
            <person name="He G."/>
            <person name="LaButti K."/>
            <person name="Lipzen A."/>
            <person name="Ng V."/>
            <person name="Riley R."/>
            <person name="Sandor L."/>
            <person name="Barry K."/>
            <person name="Martinez A.T."/>
            <person name="Xiao Y."/>
            <person name="Gibbons J.G."/>
            <person name="Terashima K."/>
            <person name="Grigoriev I.V."/>
            <person name="Hibbett D."/>
        </authorList>
    </citation>
    <scope>NUCLEOTIDE SEQUENCE</scope>
    <source>
        <strain evidence="6">ET3784</strain>
    </source>
</reference>
<dbReference type="Pfam" id="PF01753">
    <property type="entry name" value="zf-MYND"/>
    <property type="match status" value="1"/>
</dbReference>
<evidence type="ECO:0000313" key="6">
    <source>
        <dbReference type="EMBL" id="KAJ3737383.1"/>
    </source>
</evidence>